<protein>
    <recommendedName>
        <fullName evidence="6">Transcription repressor</fullName>
    </recommendedName>
    <alternativeName>
        <fullName evidence="6">Ovate family protein</fullName>
    </alternativeName>
</protein>
<evidence type="ECO:0000313" key="10">
    <source>
        <dbReference type="Proteomes" id="UP001346149"/>
    </source>
</evidence>
<dbReference type="EMBL" id="JAXQNO010000010">
    <property type="protein sequence ID" value="KAK4790092.1"/>
    <property type="molecule type" value="Genomic_DNA"/>
</dbReference>
<comment type="subcellular location">
    <subcellularLocation>
        <location evidence="1 6">Nucleus</location>
    </subcellularLocation>
</comment>
<sequence length="266" mass="29608">MEVSPRQKSRILPGMFRLSFSSCSSGSLSNVVDKSILLPNRNSSFNRFPSMCRRAATATTARFDSGPLSIRKVLDGSSSPANFTLKDVLKGRAACPTAPTVSPPNHPFRKLDKKKKHHKPEAGAVAVEDRWFSSEDERGEEEEDESTDTIFSSKSLSSSHSSGSHQQRRSRRSSSEVGILSTEDKANDGISSSNIMGSFAVVKKSSDPYGDFRRSMVEMIIEKQMFGANELEKLLQCFLSLNSHHHHKVIVEVFTEIWEALFPHWS</sequence>
<evidence type="ECO:0000256" key="7">
    <source>
        <dbReference type="SAM" id="MobiDB-lite"/>
    </source>
</evidence>
<feature type="compositionally biased region" description="Low complexity" evidence="7">
    <location>
        <begin position="152"/>
        <end position="165"/>
    </location>
</feature>
<feature type="compositionally biased region" description="Acidic residues" evidence="7">
    <location>
        <begin position="137"/>
        <end position="147"/>
    </location>
</feature>
<dbReference type="AlphaFoldDB" id="A0AAN7LQC2"/>
<feature type="compositionally biased region" description="Basic residues" evidence="7">
    <location>
        <begin position="107"/>
        <end position="119"/>
    </location>
</feature>
<dbReference type="GO" id="GO:0045892">
    <property type="term" value="P:negative regulation of DNA-templated transcription"/>
    <property type="evidence" value="ECO:0007669"/>
    <property type="project" value="UniProtKB-UniRule"/>
</dbReference>
<dbReference type="InterPro" id="IPR006458">
    <property type="entry name" value="Ovate_C"/>
</dbReference>
<organism evidence="9 10">
    <name type="scientific">Trapa natans</name>
    <name type="common">Water chestnut</name>
    <dbReference type="NCBI Taxonomy" id="22666"/>
    <lineage>
        <taxon>Eukaryota</taxon>
        <taxon>Viridiplantae</taxon>
        <taxon>Streptophyta</taxon>
        <taxon>Embryophyta</taxon>
        <taxon>Tracheophyta</taxon>
        <taxon>Spermatophyta</taxon>
        <taxon>Magnoliopsida</taxon>
        <taxon>eudicotyledons</taxon>
        <taxon>Gunneridae</taxon>
        <taxon>Pentapetalae</taxon>
        <taxon>rosids</taxon>
        <taxon>malvids</taxon>
        <taxon>Myrtales</taxon>
        <taxon>Lythraceae</taxon>
        <taxon>Trapa</taxon>
    </lineage>
</organism>
<evidence type="ECO:0000259" key="8">
    <source>
        <dbReference type="PROSITE" id="PS51754"/>
    </source>
</evidence>
<evidence type="ECO:0000256" key="5">
    <source>
        <dbReference type="ARBA" id="ARBA00023242"/>
    </source>
</evidence>
<gene>
    <name evidence="9" type="ORF">SAY86_017396</name>
</gene>
<comment type="function">
    <text evidence="6">Transcriptional repressor that regulates multiple aspects of plant growth and development.</text>
</comment>
<feature type="compositionally biased region" description="Basic and acidic residues" evidence="7">
    <location>
        <begin position="127"/>
        <end position="136"/>
    </location>
</feature>
<feature type="region of interest" description="Disordered" evidence="7">
    <location>
        <begin position="95"/>
        <end position="187"/>
    </location>
</feature>
<dbReference type="PANTHER" id="PTHR33057">
    <property type="entry name" value="TRANSCRIPTION REPRESSOR OFP7-RELATED"/>
    <property type="match status" value="1"/>
</dbReference>
<feature type="domain" description="OVATE" evidence="8">
    <location>
        <begin position="201"/>
        <end position="260"/>
    </location>
</feature>
<dbReference type="Pfam" id="PF04844">
    <property type="entry name" value="Ovate"/>
    <property type="match status" value="1"/>
</dbReference>
<keyword evidence="4 6" id="KW-0804">Transcription</keyword>
<dbReference type="NCBIfam" id="TIGR01568">
    <property type="entry name" value="A_thal_3678"/>
    <property type="match status" value="1"/>
</dbReference>
<name>A0AAN7LQC2_TRANT</name>
<dbReference type="Proteomes" id="UP001346149">
    <property type="component" value="Unassembled WGS sequence"/>
</dbReference>
<keyword evidence="2 6" id="KW-0678">Repressor</keyword>
<evidence type="ECO:0000256" key="6">
    <source>
        <dbReference type="RuleBase" id="RU367028"/>
    </source>
</evidence>
<dbReference type="PROSITE" id="PS51754">
    <property type="entry name" value="OVATE"/>
    <property type="match status" value="1"/>
</dbReference>
<comment type="caution">
    <text evidence="9">The sequence shown here is derived from an EMBL/GenBank/DDBJ whole genome shotgun (WGS) entry which is preliminary data.</text>
</comment>
<keyword evidence="5 6" id="KW-0539">Nucleus</keyword>
<evidence type="ECO:0000256" key="2">
    <source>
        <dbReference type="ARBA" id="ARBA00022491"/>
    </source>
</evidence>
<dbReference type="InterPro" id="IPR038933">
    <property type="entry name" value="Ovate"/>
</dbReference>
<reference evidence="9 10" key="1">
    <citation type="journal article" date="2023" name="Hortic Res">
        <title>Pangenome of water caltrop reveals structural variations and asymmetric subgenome divergence after allopolyploidization.</title>
        <authorList>
            <person name="Zhang X."/>
            <person name="Chen Y."/>
            <person name="Wang L."/>
            <person name="Yuan Y."/>
            <person name="Fang M."/>
            <person name="Shi L."/>
            <person name="Lu R."/>
            <person name="Comes H.P."/>
            <person name="Ma Y."/>
            <person name="Chen Y."/>
            <person name="Huang G."/>
            <person name="Zhou Y."/>
            <person name="Zheng Z."/>
            <person name="Qiu Y."/>
        </authorList>
    </citation>
    <scope>NUCLEOTIDE SEQUENCE [LARGE SCALE GENOMIC DNA]</scope>
    <source>
        <strain evidence="9">F231</strain>
    </source>
</reference>
<keyword evidence="10" id="KW-1185">Reference proteome</keyword>
<dbReference type="PANTHER" id="PTHR33057:SF17">
    <property type="entry name" value="TRANSCRIPTION REPRESSOR OFP8"/>
    <property type="match status" value="1"/>
</dbReference>
<evidence type="ECO:0000256" key="4">
    <source>
        <dbReference type="ARBA" id="ARBA00023163"/>
    </source>
</evidence>
<keyword evidence="3 6" id="KW-0805">Transcription regulation</keyword>
<proteinExistence type="predicted"/>
<dbReference type="GO" id="GO:0005634">
    <property type="term" value="C:nucleus"/>
    <property type="evidence" value="ECO:0007669"/>
    <property type="project" value="UniProtKB-SubCell"/>
</dbReference>
<evidence type="ECO:0000256" key="1">
    <source>
        <dbReference type="ARBA" id="ARBA00004123"/>
    </source>
</evidence>
<evidence type="ECO:0000313" key="9">
    <source>
        <dbReference type="EMBL" id="KAK4790092.1"/>
    </source>
</evidence>
<accession>A0AAN7LQC2</accession>
<evidence type="ECO:0000256" key="3">
    <source>
        <dbReference type="ARBA" id="ARBA00023015"/>
    </source>
</evidence>